<dbReference type="GO" id="GO:0004553">
    <property type="term" value="F:hydrolase activity, hydrolyzing O-glycosyl compounds"/>
    <property type="evidence" value="ECO:0007669"/>
    <property type="project" value="UniProtKB-ARBA"/>
</dbReference>
<protein>
    <recommendedName>
        <fullName evidence="2">DUF8202 domain-containing protein</fullName>
    </recommendedName>
</protein>
<evidence type="ECO:0000256" key="1">
    <source>
        <dbReference type="SAM" id="MobiDB-lite"/>
    </source>
</evidence>
<gene>
    <name evidence="3" type="ORF">SAMN05421823_11435</name>
</gene>
<feature type="region of interest" description="Disordered" evidence="1">
    <location>
        <begin position="339"/>
        <end position="359"/>
    </location>
</feature>
<dbReference type="PROSITE" id="PS51257">
    <property type="entry name" value="PROKAR_LIPOPROTEIN"/>
    <property type="match status" value="1"/>
</dbReference>
<evidence type="ECO:0000313" key="3">
    <source>
        <dbReference type="EMBL" id="SDM47709.1"/>
    </source>
</evidence>
<name>A0A1G9TIV5_9BACT</name>
<dbReference type="InterPro" id="IPR013320">
    <property type="entry name" value="ConA-like_dom_sf"/>
</dbReference>
<evidence type="ECO:0000259" key="2">
    <source>
        <dbReference type="Pfam" id="PF26628"/>
    </source>
</evidence>
<dbReference type="SUPFAM" id="SSF49899">
    <property type="entry name" value="Concanavalin A-like lectins/glucanases"/>
    <property type="match status" value="3"/>
</dbReference>
<proteinExistence type="predicted"/>
<keyword evidence="4" id="KW-1185">Reference proteome</keyword>
<dbReference type="RefSeq" id="WP_089687843.1">
    <property type="nucleotide sequence ID" value="NZ_FNFO01000014.1"/>
</dbReference>
<feature type="domain" description="DUF8202" evidence="2">
    <location>
        <begin position="1159"/>
        <end position="1346"/>
    </location>
</feature>
<dbReference type="GO" id="GO:0005975">
    <property type="term" value="P:carbohydrate metabolic process"/>
    <property type="evidence" value="ECO:0007669"/>
    <property type="project" value="UniProtKB-ARBA"/>
</dbReference>
<dbReference type="Proteomes" id="UP000198510">
    <property type="component" value="Unassembled WGS sequence"/>
</dbReference>
<dbReference type="OrthoDB" id="2582440at2"/>
<accession>A0A1G9TIV5</accession>
<feature type="region of interest" description="Disordered" evidence="1">
    <location>
        <begin position="264"/>
        <end position="315"/>
    </location>
</feature>
<feature type="domain" description="DUF8202" evidence="2">
    <location>
        <begin position="1570"/>
        <end position="1750"/>
    </location>
</feature>
<dbReference type="Pfam" id="PF26628">
    <property type="entry name" value="DUF8202"/>
    <property type="match status" value="3"/>
</dbReference>
<dbReference type="EMBL" id="FNFO01000014">
    <property type="protein sequence ID" value="SDM47709.1"/>
    <property type="molecule type" value="Genomic_DNA"/>
</dbReference>
<reference evidence="3 4" key="1">
    <citation type="submission" date="2016-10" db="EMBL/GenBank/DDBJ databases">
        <authorList>
            <person name="de Groot N.N."/>
        </authorList>
    </citation>
    <scope>NUCLEOTIDE SEQUENCE [LARGE SCALE GENOMIC DNA]</scope>
    <source>
        <strain evidence="3 4">DSM 25186</strain>
    </source>
</reference>
<dbReference type="InterPro" id="IPR058515">
    <property type="entry name" value="DUF8202"/>
</dbReference>
<organism evidence="3 4">
    <name type="scientific">Catalinimonas alkaloidigena</name>
    <dbReference type="NCBI Taxonomy" id="1075417"/>
    <lineage>
        <taxon>Bacteria</taxon>
        <taxon>Pseudomonadati</taxon>
        <taxon>Bacteroidota</taxon>
        <taxon>Cytophagia</taxon>
        <taxon>Cytophagales</taxon>
        <taxon>Catalimonadaceae</taxon>
        <taxon>Catalinimonas</taxon>
    </lineage>
</organism>
<feature type="region of interest" description="Disordered" evidence="1">
    <location>
        <begin position="379"/>
        <end position="401"/>
    </location>
</feature>
<sequence length="1953" mass="203750">MRLRYLFPVLLWWGACITSPLFGQNCLESTTSLTVTSTVVLNAYHPGAGNALAGSTTIRLGAERAGGANGTIQAGDLVLVIQMQGAEIVPTLPDNTGNYGDGPGGQDRAGFVTNPNYIAGQYEYAVAQNTLGAAGGTLQLQAALTNSYLQETTPTSTIGRRTFQVVKVASFYDLTLQTGGKITTYPWNGTTGGVIALDVNHTFTLNGTLDADYAGFRGGFRQLNERTANDTGYRGEGIAGTPRQVYGFNDTFTALVGTTGLPQGYPGTTSGIYDPDKGYGAPGNAGGSSAEDGGGGGGGNGGRGGGGGASPNFNSSTISAGGTALRLDAGARLFLGGGGGSGGIDDETTNRLEVSSGRPGGGIIVIRANALQGAGTGLIRARGNHGDDGSSAGANTEGSGGGGAGGTIVLLTSTDNLSPFTIAATGGNGTTSESITGGNDAGGGGGGGGNVLLIRRGGTFASTGTVQVTEGAGGQNGTGSYASGGVGGLQILTSPPASNLDCALINLPDAAPGGIPAASLIIWLRADQAVTYNGSQQVSRWTGQSGGAYPFTTTALTTLGTTPDYIAAATNTAFNFNPSIAFRNPSDYLGVPEINNFPTANLSYFAVTQTADNVNRQTVASYLAPSATSGDDHDFHLELTANQVQQTFKLGRQLIHPTEVRDGRTRILAGAYRNDGGAAGVDSELRLDYQAPTTANLNAGNLRQSGALVLGQDLDNLTSGGFSATERFRGEMAEFILVDITLTTVQQQKVSTYLAIKYGVSLPGANYLNSAGDVIFPGSTETTYNRNVAGIGRDDASRLLQRKSRSIQNDARLTVETSAFAMDRQFSVWGHNGGALAFSTADLPAGVTQRLARAWKMYEINTPGALALSFDVSGLTLPTGNLVLLVDDNGTFASGTQRLIPATTYAGGVVTFENVDLASGEVFTVGIAPSTPGGAATAMGLWLKANAGTSTTTSGATVASWSDQSGRTNHATNATAAARPTYVPNAINGNPALDFDGTNDYIGGTAGAYSRSYYIVLSPDAAISRTLAGQMPFGMGSSANTYNYGGLGLGSITGSFTNEVILHLDGSSTNWRRGLTGNATYAAATPYLIAVRDNAAANSLNLSLNGVNVDNSQVNSFSTIVNTAYNVGNTNPGSSGAAAFFNGKVAEVITFTNRTADAEHARIQSYLAIKYGLTLDQTTRQDYVASNGTVLFPATQVLPDFSLYANDIAAIGRDDLSALDQRASRSVNSDAIVTVTHPTSFTHNFSFLAWGNDNAALTEDPNPTDAPANVTRRLRREWRVAKTGTVGPVTLSFNLSGLTVTGTRAQDFLLMLDANGDFSDGFVQTLEATSWAGNVVTFEGVDLVDGTVFTLATAKAPSKPGGVATALWLRADAGVSCATGGCPVASWQDQSGNGYTATGTAPYQPTVASQAMNGHQALHFDGISQRLTTNFTQNPATAAFSVFTVSQPEVEDRLHMLLSQKNGGGGTGRNLLGYDNAPAGTLYTNLGGTATNSSATYTTTAPGIYGYTYDLATTSQQWYLNGQPDLAATYAASSSTGAWVIGANKGESANFLQGALSEVMVFPKRISSQELQRVHSYLATKYGITLQQGTMDYTSSTGTLTYPVDSDPGYRAYRHDIALIGRDDATALHQQWSQSVNTGSAVSMLKNEPFTADQQFIGWGDNGQDLKKGQVADVPSGIESRLTRVWKVSTTNQPSGTLDLTFDLTDVNVGEASNLRLLVDQDGTFEDATVVSPTISQAGNRYTFHQVKVADLPNGSYFTLASSSLQDTPLPVRLLTFDGHYEASAVRLRWATATETENAYFEVLRSDNGSDFRPIGRRDGQGTTAEPYTYTFADYDVTGGTYVYRLRQVDFDGAVTYSPLLSVQVTAPPLQAQVFPNPSDGEAIQVVIHHRGKGEAVQVWVVSPLGATEWRKEVMPVGPPATITDQLPRLSPGLHYLHLRQGDATVVHKLIVQ</sequence>
<feature type="domain" description="DUF8202" evidence="2">
    <location>
        <begin position="746"/>
        <end position="920"/>
    </location>
</feature>
<feature type="compositionally biased region" description="Gly residues" evidence="1">
    <location>
        <begin position="280"/>
        <end position="309"/>
    </location>
</feature>
<evidence type="ECO:0000313" key="4">
    <source>
        <dbReference type="Proteomes" id="UP000198510"/>
    </source>
</evidence>
<dbReference type="STRING" id="1075417.SAMN05421823_11435"/>